<gene>
    <name evidence="4" type="ORF">C6Y53_05145</name>
</gene>
<evidence type="ECO:0000256" key="1">
    <source>
        <dbReference type="ARBA" id="ARBA00022741"/>
    </source>
</evidence>
<dbReference type="GO" id="GO:0000166">
    <property type="term" value="F:nucleotide binding"/>
    <property type="evidence" value="ECO:0007669"/>
    <property type="project" value="UniProtKB-KW"/>
</dbReference>
<accession>A0A2S0MMN6</accession>
<protein>
    <submittedName>
        <fullName evidence="4">Cobalamin biosynthesis protein CobW</fullName>
    </submittedName>
</protein>
<dbReference type="InterPro" id="IPR011629">
    <property type="entry name" value="CobW-like_C"/>
</dbReference>
<keyword evidence="5" id="KW-1185">Reference proteome</keyword>
<dbReference type="SUPFAM" id="SSF90002">
    <property type="entry name" value="Hypothetical protein YjiA, C-terminal domain"/>
    <property type="match status" value="1"/>
</dbReference>
<dbReference type="SMART" id="SM00833">
    <property type="entry name" value="CobW_C"/>
    <property type="match status" value="1"/>
</dbReference>
<dbReference type="Proteomes" id="UP000237655">
    <property type="component" value="Chromosome"/>
</dbReference>
<dbReference type="EMBL" id="CP027665">
    <property type="protein sequence ID" value="AVO37148.1"/>
    <property type="molecule type" value="Genomic_DNA"/>
</dbReference>
<evidence type="ECO:0000313" key="4">
    <source>
        <dbReference type="EMBL" id="AVO37148.1"/>
    </source>
</evidence>
<dbReference type="Gene3D" id="3.30.1220.10">
    <property type="entry name" value="CobW-like, C-terminal domain"/>
    <property type="match status" value="1"/>
</dbReference>
<evidence type="ECO:0000259" key="3">
    <source>
        <dbReference type="SMART" id="SM00833"/>
    </source>
</evidence>
<dbReference type="KEGG" id="thas:C6Y53_05145"/>
<evidence type="ECO:0000256" key="2">
    <source>
        <dbReference type="ARBA" id="ARBA00023186"/>
    </source>
</evidence>
<organism evidence="4 5">
    <name type="scientific">Pukyongiella litopenaei</name>
    <dbReference type="NCBI Taxonomy" id="2605946"/>
    <lineage>
        <taxon>Bacteria</taxon>
        <taxon>Pseudomonadati</taxon>
        <taxon>Pseudomonadota</taxon>
        <taxon>Alphaproteobacteria</taxon>
        <taxon>Rhodobacterales</taxon>
        <taxon>Paracoccaceae</taxon>
        <taxon>Pukyongiella</taxon>
    </lineage>
</organism>
<dbReference type="InterPro" id="IPR036627">
    <property type="entry name" value="CobW-likC_sf"/>
</dbReference>
<sequence length="112" mass="11544">MSASHPPAPSEELAPASFATRVLEQTEPVLPAALEMWCKALPDDVHRAKGIVLTPDGPVRLDVVQGLITLTPIPDSAMQVAGRIVVIGPEALNSLPGLAGFGDSQPMGAQSG</sequence>
<feature type="domain" description="CobW C-terminal" evidence="3">
    <location>
        <begin position="18"/>
        <end position="99"/>
    </location>
</feature>
<evidence type="ECO:0000313" key="5">
    <source>
        <dbReference type="Proteomes" id="UP000237655"/>
    </source>
</evidence>
<keyword evidence="1" id="KW-0547">Nucleotide-binding</keyword>
<proteinExistence type="predicted"/>
<name>A0A2S0MMN6_9RHOB</name>
<reference evidence="5" key="1">
    <citation type="submission" date="2018-03" db="EMBL/GenBank/DDBJ databases">
        <title>Genomic analysis of the strain SH-1 isolated from shrimp intestine.</title>
        <authorList>
            <person name="Kim Y.-S."/>
            <person name="Kim S.-E."/>
            <person name="Kim K.-H."/>
        </authorList>
    </citation>
    <scope>NUCLEOTIDE SEQUENCE [LARGE SCALE GENOMIC DNA]</scope>
    <source>
        <strain evidence="5">SH-1</strain>
    </source>
</reference>
<dbReference type="Pfam" id="PF07683">
    <property type="entry name" value="CobW_C"/>
    <property type="match status" value="1"/>
</dbReference>
<keyword evidence="2" id="KW-0143">Chaperone</keyword>
<dbReference type="AlphaFoldDB" id="A0A2S0MMN6"/>